<evidence type="ECO:0000256" key="18">
    <source>
        <dbReference type="SAM" id="MobiDB-lite"/>
    </source>
</evidence>
<evidence type="ECO:0000256" key="12">
    <source>
        <dbReference type="ARBA" id="ARBA00023018"/>
    </source>
</evidence>
<dbReference type="FunFam" id="2.30.29.30:FF:000046">
    <property type="entry name" value="FERM, RhoGEF and pleckstrin domain-containing protein 1"/>
    <property type="match status" value="1"/>
</dbReference>
<evidence type="ECO:0000256" key="9">
    <source>
        <dbReference type="ARBA" id="ARBA00022599"/>
    </source>
</evidence>
<keyword evidence="9" id="KW-0771">Synaptosome</keyword>
<gene>
    <name evidence="22" type="primary">FARP1</name>
    <name evidence="22" type="synonym">LOC108894874</name>
</gene>
<evidence type="ECO:0000256" key="16">
    <source>
        <dbReference type="ARBA" id="ARBA00040395"/>
    </source>
</evidence>
<evidence type="ECO:0000259" key="20">
    <source>
        <dbReference type="PROSITE" id="PS50010"/>
    </source>
</evidence>
<dbReference type="CDD" id="cd00160">
    <property type="entry name" value="RhoGEF"/>
    <property type="match status" value="1"/>
</dbReference>
<keyword evidence="12" id="KW-0770">Synapse</keyword>
<reference evidence="23" key="1">
    <citation type="submission" date="2015-09" db="EMBL/GenBank/DDBJ databases">
        <authorList>
            <person name="Sai Rama Sridatta P."/>
        </authorList>
    </citation>
    <scope>NUCLEOTIDE SEQUENCE [LARGE SCALE GENOMIC DNA]</scope>
</reference>
<dbReference type="AlphaFoldDB" id="A0A4W6DKH7"/>
<dbReference type="SUPFAM" id="SSF54236">
    <property type="entry name" value="Ubiquitin-like"/>
    <property type="match status" value="1"/>
</dbReference>
<evidence type="ECO:0000256" key="2">
    <source>
        <dbReference type="ARBA" id="ARBA00004413"/>
    </source>
</evidence>
<dbReference type="InterPro" id="IPR029071">
    <property type="entry name" value="Ubiquitin-like_domsf"/>
</dbReference>
<dbReference type="Pfam" id="PF09380">
    <property type="entry name" value="FERM_C"/>
    <property type="match status" value="1"/>
</dbReference>
<evidence type="ECO:0000256" key="8">
    <source>
        <dbReference type="ARBA" id="ARBA00022490"/>
    </source>
</evidence>
<dbReference type="InterPro" id="IPR041788">
    <property type="entry name" value="FARP1/FARP2/FRMD7_FERM_C"/>
</dbReference>
<dbReference type="InterPro" id="IPR000219">
    <property type="entry name" value="DH_dom"/>
</dbReference>
<comment type="subcellular location">
    <subcellularLocation>
        <location evidence="2">Cell membrane</location>
        <topology evidence="2">Peripheral membrane protein</topology>
        <orientation evidence="2">Cytoplasmic side</orientation>
    </subcellularLocation>
    <subcellularLocation>
        <location evidence="1">Cell projection</location>
        <location evidence="1">Dendrite</location>
    </subcellularLocation>
    <subcellularLocation>
        <location evidence="5">Cell projection</location>
        <location evidence="5">Dendritic spine</location>
    </subcellularLocation>
    <subcellularLocation>
        <location evidence="3">Cell projection</location>
        <location evidence="3">Filopodium</location>
    </subcellularLocation>
    <subcellularLocation>
        <location evidence="4">Cytoplasm</location>
        <location evidence="4">Cytosol</location>
    </subcellularLocation>
    <subcellularLocation>
        <location evidence="15">Synapse</location>
        <location evidence="15">Synaptosome</location>
    </subcellularLocation>
</comment>
<dbReference type="GO" id="GO:0043197">
    <property type="term" value="C:dendritic spine"/>
    <property type="evidence" value="ECO:0007669"/>
    <property type="project" value="UniProtKB-SubCell"/>
</dbReference>
<keyword evidence="13" id="KW-0472">Membrane</keyword>
<organism evidence="22 23">
    <name type="scientific">Lates calcarifer</name>
    <name type="common">Barramundi</name>
    <name type="synonym">Holocentrus calcarifer</name>
    <dbReference type="NCBI Taxonomy" id="8187"/>
    <lineage>
        <taxon>Eukaryota</taxon>
        <taxon>Metazoa</taxon>
        <taxon>Chordata</taxon>
        <taxon>Craniata</taxon>
        <taxon>Vertebrata</taxon>
        <taxon>Euteleostomi</taxon>
        <taxon>Actinopterygii</taxon>
        <taxon>Neopterygii</taxon>
        <taxon>Teleostei</taxon>
        <taxon>Neoteleostei</taxon>
        <taxon>Acanthomorphata</taxon>
        <taxon>Carangaria</taxon>
        <taxon>Carangaria incertae sedis</taxon>
        <taxon>Centropomidae</taxon>
        <taxon>Lates</taxon>
    </lineage>
</organism>
<keyword evidence="11" id="KW-0677">Repeat</keyword>
<dbReference type="GO" id="GO:0030175">
    <property type="term" value="C:filopodium"/>
    <property type="evidence" value="ECO:0007669"/>
    <property type="project" value="UniProtKB-SubCell"/>
</dbReference>
<dbReference type="PROSITE" id="PS50003">
    <property type="entry name" value="PH_DOMAIN"/>
    <property type="match status" value="2"/>
</dbReference>
<dbReference type="GO" id="GO:0005829">
    <property type="term" value="C:cytosol"/>
    <property type="evidence" value="ECO:0007669"/>
    <property type="project" value="UniProtKB-SubCell"/>
</dbReference>
<dbReference type="PRINTS" id="PR00935">
    <property type="entry name" value="BAND41"/>
</dbReference>
<dbReference type="Proteomes" id="UP000314980">
    <property type="component" value="Unassembled WGS sequence"/>
</dbReference>
<dbReference type="FunFam" id="2.30.29.30:FF:000002">
    <property type="entry name" value="Band 4.1-like protein 5 isoform 1"/>
    <property type="match status" value="1"/>
</dbReference>
<evidence type="ECO:0000256" key="17">
    <source>
        <dbReference type="ARBA" id="ARBA00042170"/>
    </source>
</evidence>
<dbReference type="Pfam" id="PF00621">
    <property type="entry name" value="RhoGEF"/>
    <property type="match status" value="1"/>
</dbReference>
<reference evidence="22" key="3">
    <citation type="submission" date="2025-09" db="UniProtKB">
        <authorList>
            <consortium name="Ensembl"/>
        </authorList>
    </citation>
    <scope>IDENTIFICATION</scope>
</reference>
<dbReference type="FunFam" id="3.10.20.90:FF:000040">
    <property type="entry name" value="FERM, RhoGEF and pleckstrin domain-containing protein"/>
    <property type="match status" value="1"/>
</dbReference>
<dbReference type="InterPro" id="IPR014352">
    <property type="entry name" value="FERM/acyl-CoA-bd_prot_sf"/>
</dbReference>
<feature type="domain" description="FERM" evidence="21">
    <location>
        <begin position="41"/>
        <end position="319"/>
    </location>
</feature>
<dbReference type="SUPFAM" id="SSF47031">
    <property type="entry name" value="Second domain of FERM"/>
    <property type="match status" value="1"/>
</dbReference>
<evidence type="ECO:0000256" key="10">
    <source>
        <dbReference type="ARBA" id="ARBA00022658"/>
    </source>
</evidence>
<keyword evidence="7" id="KW-1003">Cell membrane</keyword>
<dbReference type="InterPro" id="IPR035899">
    <property type="entry name" value="DBL_dom_sf"/>
</dbReference>
<dbReference type="InterPro" id="IPR014847">
    <property type="entry name" value="FA"/>
</dbReference>
<dbReference type="SUPFAM" id="SSF50729">
    <property type="entry name" value="PH domain-like"/>
    <property type="match status" value="3"/>
</dbReference>
<dbReference type="InterPro" id="IPR051835">
    <property type="entry name" value="RAC1-GEF"/>
</dbReference>
<evidence type="ECO:0000256" key="14">
    <source>
        <dbReference type="ARBA" id="ARBA00023273"/>
    </source>
</evidence>
<dbReference type="CDD" id="cd01220">
    <property type="entry name" value="PH1_FARP1-like"/>
    <property type="match status" value="1"/>
</dbReference>
<feature type="compositionally biased region" description="Acidic residues" evidence="18">
    <location>
        <begin position="895"/>
        <end position="905"/>
    </location>
</feature>
<evidence type="ECO:0000313" key="23">
    <source>
        <dbReference type="Proteomes" id="UP000314980"/>
    </source>
</evidence>
<dbReference type="STRING" id="8187.ENSLCAP00010025317"/>
<dbReference type="SMART" id="SM00233">
    <property type="entry name" value="PH"/>
    <property type="match status" value="2"/>
</dbReference>
<feature type="region of interest" description="Disordered" evidence="18">
    <location>
        <begin position="366"/>
        <end position="386"/>
    </location>
</feature>
<feature type="region of interest" description="Disordered" evidence="18">
    <location>
        <begin position="1"/>
        <end position="38"/>
    </location>
</feature>
<dbReference type="GeneTree" id="ENSGT00940000155318"/>
<evidence type="ECO:0000313" key="22">
    <source>
        <dbReference type="Ensembl" id="ENSLCAP00010025317.1"/>
    </source>
</evidence>
<keyword evidence="14" id="KW-0966">Cell projection</keyword>
<name>A0A4W6DKH7_LATCA</name>
<evidence type="ECO:0000256" key="13">
    <source>
        <dbReference type="ARBA" id="ARBA00023136"/>
    </source>
</evidence>
<evidence type="ECO:0000256" key="7">
    <source>
        <dbReference type="ARBA" id="ARBA00022475"/>
    </source>
</evidence>
<evidence type="ECO:0000256" key="1">
    <source>
        <dbReference type="ARBA" id="ARBA00004279"/>
    </source>
</evidence>
<dbReference type="SMART" id="SM01196">
    <property type="entry name" value="FERM_C"/>
    <property type="match status" value="1"/>
</dbReference>
<feature type="domain" description="DH" evidence="20">
    <location>
        <begin position="529"/>
        <end position="720"/>
    </location>
</feature>
<dbReference type="SUPFAM" id="SSF48065">
    <property type="entry name" value="DBL homology domain (DH-domain)"/>
    <property type="match status" value="1"/>
</dbReference>
<dbReference type="CDD" id="cd13235">
    <property type="entry name" value="PH2_FARP1-like"/>
    <property type="match status" value="1"/>
</dbReference>
<dbReference type="InterPro" id="IPR018979">
    <property type="entry name" value="FERM_N"/>
</dbReference>
<dbReference type="InterPro" id="IPR018980">
    <property type="entry name" value="FERM_PH-like_C"/>
</dbReference>
<dbReference type="InterPro" id="IPR019748">
    <property type="entry name" value="FERM_central"/>
</dbReference>
<dbReference type="SMART" id="SM01195">
    <property type="entry name" value="FA"/>
    <property type="match status" value="1"/>
</dbReference>
<dbReference type="InterPro" id="IPR011993">
    <property type="entry name" value="PH-like_dom_sf"/>
</dbReference>
<dbReference type="PROSITE" id="PS50057">
    <property type="entry name" value="FERM_3"/>
    <property type="match status" value="1"/>
</dbReference>
<dbReference type="CDD" id="cd13193">
    <property type="entry name" value="FERM_C_FARP1-like"/>
    <property type="match status" value="1"/>
</dbReference>
<evidence type="ECO:0000256" key="6">
    <source>
        <dbReference type="ARBA" id="ARBA00022473"/>
    </source>
</evidence>
<evidence type="ECO:0000256" key="3">
    <source>
        <dbReference type="ARBA" id="ARBA00004486"/>
    </source>
</evidence>
<dbReference type="InterPro" id="IPR000299">
    <property type="entry name" value="FERM_domain"/>
</dbReference>
<dbReference type="SMART" id="SM00325">
    <property type="entry name" value="RhoGEF"/>
    <property type="match status" value="1"/>
</dbReference>
<dbReference type="GO" id="GO:0005085">
    <property type="term" value="F:guanyl-nucleotide exchange factor activity"/>
    <property type="evidence" value="ECO:0007669"/>
    <property type="project" value="UniProtKB-KW"/>
</dbReference>
<evidence type="ECO:0000256" key="4">
    <source>
        <dbReference type="ARBA" id="ARBA00004514"/>
    </source>
</evidence>
<dbReference type="Pfam" id="PF00169">
    <property type="entry name" value="PH"/>
    <property type="match status" value="2"/>
</dbReference>
<feature type="compositionally biased region" description="Polar residues" evidence="18">
    <location>
        <begin position="367"/>
        <end position="382"/>
    </location>
</feature>
<feature type="domain" description="PH" evidence="19">
    <location>
        <begin position="772"/>
        <end position="869"/>
    </location>
</feature>
<evidence type="ECO:0000259" key="21">
    <source>
        <dbReference type="PROSITE" id="PS50057"/>
    </source>
</evidence>
<dbReference type="FunFam" id="1.20.80.10:FF:000005">
    <property type="entry name" value="FERM, RhoGEF and pleckstrin domain-containing protein 1"/>
    <property type="match status" value="1"/>
</dbReference>
<evidence type="ECO:0000256" key="15">
    <source>
        <dbReference type="ARBA" id="ARBA00034102"/>
    </source>
</evidence>
<dbReference type="Gene3D" id="1.20.900.10">
    <property type="entry name" value="Dbl homology (DH) domain"/>
    <property type="match status" value="1"/>
</dbReference>
<sequence>MVEPADRPSTAGQRLGAPESFGVSTLEPGLRPPVQPPGRQVSIRVQMLDDTQEVFQISQRSPGKVLFDLVCVHLNLTEGDYFGLEYQDQRKMTVWLDLLKPTLKQIRRPKNTILRFVVKFFPPDHTQLMEELTRYLFALQIKRDLACGRLICNDTSAALMVSHIIQSEIGDFDETQSWQHLLHNKYLPDQDAIRDKITDCHRNGQTPAESDYQLLEIARRLEMYGVRLHPAKDREGTKLSLSVAHTGVLVFQGYTKINAFNWSKIRKLSFKRKRFLIKLRADPANAHHDTLEFAMASRDCCKVFWKICVEYHAFFRLFEEPKPKPKPILFTRGSSFRFSGRTQKQIIDYVKDSEMKKVPFERKHSKILSNSSMTPQSSSFRSQVPKEVTPTDTDLYSLITAFYFISFIFLGKEPLPVTASANGFQDTPVAPGSDPIQSRQNHHGTRSAPDQQLLNPGPSYSPLGSPHVVVNGNGSVNGQEMGGTAVLGLGQSPEGRQLSPLTSPLLTEAGYVRNEDEDEARRKKFPTDKAYFIAKELLTTERTYLKDLQVITESFQSFVGKDEAFPDSVKKLISTNYDPVHKFHQGFLKEVEQRLAQWEGRSNAHIKGDYQRIGDVLLKNIQGLRQLTIHLQKHSECLVELERACRSSRKVETLCRDFEQQRVCYLPFNVFLLRPLHRLLHYKLILERLCKHYPPTHDDFRDCRAALADISEMVLQLQGTMMKMENFQKLLELKKDLTGLDNLAIPGRVRPFTLFGEWTVRCFYMFVFDLQEFIRLGCLSKLSGKGLQQRMFFLFSDSLVYTSRGMTPSNQFKVHGQLPLYGMTIRESEEEWGVPYSFTLFGQRHSVVVAASCASEMERWVEDIRMAIDLAEQSSGLNTDLLSTGLSDNKLLEDSGAEQESEEELCGSRSSLERQGHRGNTTVHVCWHRNTSVSMVDFSVAVENQLSGNLLRKFKNSNGWQKLWVVFTNFSLFFYKSHQDDYPLASLPLLGYSVTVPSESENIHKDYVFKLHFKSHVYYFRSESEYTFERWMEVIRSATCSSSHSLPSTRKDLY</sequence>
<dbReference type="InterPro" id="IPR001849">
    <property type="entry name" value="PH_domain"/>
</dbReference>
<dbReference type="InterPro" id="IPR035963">
    <property type="entry name" value="FERM_2"/>
</dbReference>
<protein>
    <recommendedName>
        <fullName evidence="16">FERM, ARHGEF and pleckstrin domain-containing protein 1</fullName>
    </recommendedName>
    <alternativeName>
        <fullName evidence="17">FERM, RhoGEF and pleckstrin domain-containing protein 1</fullName>
    </alternativeName>
</protein>
<dbReference type="Pfam" id="PF09379">
    <property type="entry name" value="FERM_N"/>
    <property type="match status" value="1"/>
</dbReference>
<dbReference type="Gene3D" id="2.30.29.30">
    <property type="entry name" value="Pleckstrin-homology domain (PH domain)/Phosphotyrosine-binding domain (PTB)"/>
    <property type="match status" value="3"/>
</dbReference>
<accession>A0A4W6DKH7</accession>
<evidence type="ECO:0000259" key="19">
    <source>
        <dbReference type="PROSITE" id="PS50003"/>
    </source>
</evidence>
<reference evidence="22" key="2">
    <citation type="submission" date="2025-08" db="UniProtKB">
        <authorList>
            <consortium name="Ensembl"/>
        </authorList>
    </citation>
    <scope>IDENTIFICATION</scope>
</reference>
<dbReference type="InterPro" id="IPR019749">
    <property type="entry name" value="Band_41_domain"/>
</dbReference>
<dbReference type="PANTHER" id="PTHR45858:SF2">
    <property type="entry name" value="FERM, ARHGEF AND PLECKSTRIN DOMAIN-CONTAINING PROTEIN 1"/>
    <property type="match status" value="1"/>
</dbReference>
<dbReference type="Gene3D" id="3.10.20.90">
    <property type="entry name" value="Phosphatidylinositol 3-kinase Catalytic Subunit, Chain A, domain 1"/>
    <property type="match status" value="1"/>
</dbReference>
<feature type="region of interest" description="Disordered" evidence="18">
    <location>
        <begin position="426"/>
        <end position="466"/>
    </location>
</feature>
<dbReference type="PROSITE" id="PS50010">
    <property type="entry name" value="DH_2"/>
    <property type="match status" value="1"/>
</dbReference>
<feature type="domain" description="PH" evidence="19">
    <location>
        <begin position="943"/>
        <end position="1040"/>
    </location>
</feature>
<keyword evidence="6" id="KW-0217">Developmental protein</keyword>
<evidence type="ECO:0000256" key="5">
    <source>
        <dbReference type="ARBA" id="ARBA00004552"/>
    </source>
</evidence>
<dbReference type="Ensembl" id="ENSLCAT00010025866.1">
    <property type="protein sequence ID" value="ENSLCAP00010025317.1"/>
    <property type="gene ID" value="ENSLCAG00010011721.1"/>
</dbReference>
<keyword evidence="8" id="KW-0963">Cytoplasm</keyword>
<dbReference type="Gene3D" id="1.20.80.10">
    <property type="match status" value="1"/>
</dbReference>
<feature type="region of interest" description="Disordered" evidence="18">
    <location>
        <begin position="893"/>
        <end position="915"/>
    </location>
</feature>
<dbReference type="InParanoid" id="A0A4W6DKH7"/>
<keyword evidence="10" id="KW-0344">Guanine-nucleotide releasing factor</keyword>
<dbReference type="SMART" id="SM00295">
    <property type="entry name" value="B41"/>
    <property type="match status" value="1"/>
</dbReference>
<dbReference type="CDD" id="cd14473">
    <property type="entry name" value="FERM_B-lobe"/>
    <property type="match status" value="1"/>
</dbReference>
<dbReference type="GO" id="GO:0005886">
    <property type="term" value="C:plasma membrane"/>
    <property type="evidence" value="ECO:0007669"/>
    <property type="project" value="UniProtKB-SubCell"/>
</dbReference>
<dbReference type="CDD" id="cd17189">
    <property type="entry name" value="FERM_F1_FARP1"/>
    <property type="match status" value="1"/>
</dbReference>
<proteinExistence type="predicted"/>
<dbReference type="Pfam" id="PF08736">
    <property type="entry name" value="FA"/>
    <property type="match status" value="1"/>
</dbReference>
<dbReference type="PANTHER" id="PTHR45858">
    <property type="entry name" value="FERM DOMAIN CONTAINING PROTEIN"/>
    <property type="match status" value="1"/>
</dbReference>
<evidence type="ECO:0000256" key="11">
    <source>
        <dbReference type="ARBA" id="ARBA00022737"/>
    </source>
</evidence>
<dbReference type="Pfam" id="PF00373">
    <property type="entry name" value="FERM_M"/>
    <property type="match status" value="1"/>
</dbReference>
<keyword evidence="23" id="KW-1185">Reference proteome</keyword>
<dbReference type="FunFam" id="1.20.900.10:FF:000021">
    <property type="entry name" value="FERM, RhoGEF and pleckstrin domain-containing protein 1"/>
    <property type="match status" value="1"/>
</dbReference>